<feature type="repeat" description="WD" evidence="3">
    <location>
        <begin position="204"/>
        <end position="243"/>
    </location>
</feature>
<reference evidence="4" key="1">
    <citation type="submission" date="2021-06" db="EMBL/GenBank/DDBJ databases">
        <authorList>
            <person name="Kallberg Y."/>
            <person name="Tangrot J."/>
            <person name="Rosling A."/>
        </authorList>
    </citation>
    <scope>NUCLEOTIDE SEQUENCE</scope>
    <source>
        <strain evidence="4">BR232B</strain>
    </source>
</reference>
<evidence type="ECO:0000256" key="3">
    <source>
        <dbReference type="PROSITE-ProRule" id="PRU00221"/>
    </source>
</evidence>
<evidence type="ECO:0000313" key="4">
    <source>
        <dbReference type="EMBL" id="CAG8486959.1"/>
    </source>
</evidence>
<keyword evidence="1 3" id="KW-0853">WD repeat</keyword>
<dbReference type="PANTHER" id="PTHR44436:SF1">
    <property type="entry name" value="F-BOX_WD REPEAT-CONTAINING PROTEIN 2"/>
    <property type="match status" value="1"/>
</dbReference>
<keyword evidence="2" id="KW-0677">Repeat</keyword>
<dbReference type="InterPro" id="IPR036047">
    <property type="entry name" value="F-box-like_dom_sf"/>
</dbReference>
<dbReference type="InterPro" id="IPR036322">
    <property type="entry name" value="WD40_repeat_dom_sf"/>
</dbReference>
<evidence type="ECO:0000256" key="1">
    <source>
        <dbReference type="ARBA" id="ARBA00022574"/>
    </source>
</evidence>
<evidence type="ECO:0000256" key="2">
    <source>
        <dbReference type="ARBA" id="ARBA00022737"/>
    </source>
</evidence>
<dbReference type="InterPro" id="IPR001680">
    <property type="entry name" value="WD40_rpt"/>
</dbReference>
<dbReference type="OrthoDB" id="1068471at2759"/>
<gene>
    <name evidence="4" type="ORF">PBRASI_LOCUS1885</name>
</gene>
<dbReference type="PROSITE" id="PS50082">
    <property type="entry name" value="WD_REPEATS_2"/>
    <property type="match status" value="2"/>
</dbReference>
<sequence>MQTGLAMHAFSINTCAHSIVTFDTLNGEHERTTWDGALWAEGELDKLSTEEKVNKSEMGSGEWKQRASRAQSVCKRWRSLATDSQIWKRKYLEFISETSSELPVQPLEHSSIQQSYPYTSSFPYASSLAYPSTPFLNLSSALLSHRCSSLSPSSCAHLMTSQQSLRSSPTTRLSSPPPWRSFYRSLYIREQNWSAGSVQSIRYFRGHSSQIFFVTIKDGMAVTLAVDRSLRYWDVEKGICLSNVQLLHTAEEVAFLPREWVVAVAFRTEFIHIYNLQTHSPHLTLTSPSRSSLPCVNIDGKYVVAGSDDGVVNVWNWKDGSVVACYNTGKEILYVQIRNDKILSLHSDGTYTIYSLSISPSPLRSISYLSLQPTDAVVSATSNSRFLLCATSDLIYLFSWPIDETTREPDFTKPPEKQWEMDAPGIVPWCGCLAGRGRCVISNCSSAGPICVVKPEGMVRFLRKGVCVGEDANEEGSGIEVNSGPWTLTTTNEVRSTADSPFLSTNLFSNRGNMSETLPVSTNHQDTASGVSISVDSDQRNIDNIVDNPAPAQTNPSHFANGTSYGPHGWKLLNLEEQPTFMDVDDRYLVIGTRQGSLIRCGFD</sequence>
<protein>
    <submittedName>
        <fullName evidence="4">10859_t:CDS:1</fullName>
    </submittedName>
</protein>
<dbReference type="PANTHER" id="PTHR44436">
    <property type="entry name" value="F-BOX/WD REPEAT-CONTAINING PROTEIN 2"/>
    <property type="match status" value="1"/>
</dbReference>
<dbReference type="Proteomes" id="UP000789739">
    <property type="component" value="Unassembled WGS sequence"/>
</dbReference>
<dbReference type="SUPFAM" id="SSF50978">
    <property type="entry name" value="WD40 repeat-like"/>
    <property type="match status" value="1"/>
</dbReference>
<proteinExistence type="predicted"/>
<feature type="repeat" description="WD" evidence="3">
    <location>
        <begin position="299"/>
        <end position="325"/>
    </location>
</feature>
<dbReference type="AlphaFoldDB" id="A0A9N8WE88"/>
<comment type="caution">
    <text evidence="4">The sequence shown here is derived from an EMBL/GenBank/DDBJ whole genome shotgun (WGS) entry which is preliminary data.</text>
</comment>
<accession>A0A9N8WE88</accession>
<dbReference type="InterPro" id="IPR015943">
    <property type="entry name" value="WD40/YVTN_repeat-like_dom_sf"/>
</dbReference>
<evidence type="ECO:0000313" key="5">
    <source>
        <dbReference type="Proteomes" id="UP000789739"/>
    </source>
</evidence>
<keyword evidence="5" id="KW-1185">Reference proteome</keyword>
<dbReference type="SMART" id="SM00320">
    <property type="entry name" value="WD40"/>
    <property type="match status" value="3"/>
</dbReference>
<dbReference type="EMBL" id="CAJVPI010000134">
    <property type="protein sequence ID" value="CAG8486959.1"/>
    <property type="molecule type" value="Genomic_DNA"/>
</dbReference>
<name>A0A9N8WE88_9GLOM</name>
<dbReference type="Gene3D" id="2.130.10.10">
    <property type="entry name" value="YVTN repeat-like/Quinoprotein amine dehydrogenase"/>
    <property type="match status" value="1"/>
</dbReference>
<dbReference type="SUPFAM" id="SSF81383">
    <property type="entry name" value="F-box domain"/>
    <property type="match status" value="1"/>
</dbReference>
<organism evidence="4 5">
    <name type="scientific">Paraglomus brasilianum</name>
    <dbReference type="NCBI Taxonomy" id="144538"/>
    <lineage>
        <taxon>Eukaryota</taxon>
        <taxon>Fungi</taxon>
        <taxon>Fungi incertae sedis</taxon>
        <taxon>Mucoromycota</taxon>
        <taxon>Glomeromycotina</taxon>
        <taxon>Glomeromycetes</taxon>
        <taxon>Paraglomerales</taxon>
        <taxon>Paraglomeraceae</taxon>
        <taxon>Paraglomus</taxon>
    </lineage>
</organism>
<dbReference type="InterPro" id="IPR042627">
    <property type="entry name" value="FBXW2"/>
</dbReference>
<dbReference type="Gene3D" id="1.20.1280.50">
    <property type="match status" value="1"/>
</dbReference>